<dbReference type="STRING" id="667725.A0A0L0FMB6"/>
<organism evidence="2 3">
    <name type="scientific">Sphaeroforma arctica JP610</name>
    <dbReference type="NCBI Taxonomy" id="667725"/>
    <lineage>
        <taxon>Eukaryota</taxon>
        <taxon>Ichthyosporea</taxon>
        <taxon>Ichthyophonida</taxon>
        <taxon>Sphaeroforma</taxon>
    </lineage>
</organism>
<dbReference type="GO" id="GO:0016491">
    <property type="term" value="F:oxidoreductase activity"/>
    <property type="evidence" value="ECO:0007669"/>
    <property type="project" value="TreeGrafter"/>
</dbReference>
<comment type="similarity">
    <text evidence="1">Belongs to the short-chain dehydrogenases/reductases (SDR) family.</text>
</comment>
<dbReference type="InterPro" id="IPR002347">
    <property type="entry name" value="SDR_fam"/>
</dbReference>
<protein>
    <recommendedName>
        <fullName evidence="4">C-factor</fullName>
    </recommendedName>
</protein>
<evidence type="ECO:0000313" key="2">
    <source>
        <dbReference type="EMBL" id="KNC77621.1"/>
    </source>
</evidence>
<sequence>FPKQLTVIACDIWKEEDIQNAAGKVKEKYKKIDFLLNSSGILNLEQKGETNLSQVHADSVLAAYKTNALGPLLMGKHFSSLLHHTRVEKGMYTGVIANISARVGSIGDNKQGGWYAYRASKAAQNMITKTMSIELYAKQVLCVGLHPGTVNTSFSERYHKNVKHNINEPDEVVNYFCNVIGGLKMDDSGKYLDFNGKEIPW</sequence>
<dbReference type="InterPro" id="IPR051468">
    <property type="entry name" value="Fungal_SecMetab_SDRs"/>
</dbReference>
<feature type="non-terminal residue" evidence="2">
    <location>
        <position position="1"/>
    </location>
</feature>
<accession>A0A0L0FMB6</accession>
<evidence type="ECO:0000256" key="1">
    <source>
        <dbReference type="RuleBase" id="RU000363"/>
    </source>
</evidence>
<dbReference type="Pfam" id="PF00106">
    <property type="entry name" value="adh_short"/>
    <property type="match status" value="1"/>
</dbReference>
<dbReference type="PANTHER" id="PTHR43544">
    <property type="entry name" value="SHORT-CHAIN DEHYDROGENASE/REDUCTASE"/>
    <property type="match status" value="1"/>
</dbReference>
<dbReference type="Gene3D" id="3.40.50.720">
    <property type="entry name" value="NAD(P)-binding Rossmann-like Domain"/>
    <property type="match status" value="1"/>
</dbReference>
<dbReference type="GO" id="GO:0005737">
    <property type="term" value="C:cytoplasm"/>
    <property type="evidence" value="ECO:0007669"/>
    <property type="project" value="TreeGrafter"/>
</dbReference>
<evidence type="ECO:0008006" key="4">
    <source>
        <dbReference type="Google" id="ProtNLM"/>
    </source>
</evidence>
<dbReference type="eggNOG" id="KOG1611">
    <property type="taxonomic scope" value="Eukaryota"/>
</dbReference>
<dbReference type="GeneID" id="25910423"/>
<dbReference type="RefSeq" id="XP_014151523.1">
    <property type="nucleotide sequence ID" value="XM_014296048.1"/>
</dbReference>
<dbReference type="PRINTS" id="PR00080">
    <property type="entry name" value="SDRFAMILY"/>
</dbReference>
<dbReference type="Proteomes" id="UP000054560">
    <property type="component" value="Unassembled WGS sequence"/>
</dbReference>
<dbReference type="PANTHER" id="PTHR43544:SF12">
    <property type="entry name" value="NAD(P)-BINDING ROSSMANN-FOLD SUPERFAMILY PROTEIN"/>
    <property type="match status" value="1"/>
</dbReference>
<name>A0A0L0FMB6_9EUKA</name>
<dbReference type="AlphaFoldDB" id="A0A0L0FMB6"/>
<dbReference type="SUPFAM" id="SSF51735">
    <property type="entry name" value="NAD(P)-binding Rossmann-fold domains"/>
    <property type="match status" value="1"/>
</dbReference>
<dbReference type="OrthoDB" id="5296at2759"/>
<dbReference type="PRINTS" id="PR00081">
    <property type="entry name" value="GDHRDH"/>
</dbReference>
<keyword evidence="3" id="KW-1185">Reference proteome</keyword>
<proteinExistence type="inferred from homology"/>
<gene>
    <name evidence="2" type="ORF">SARC_09919</name>
</gene>
<evidence type="ECO:0000313" key="3">
    <source>
        <dbReference type="Proteomes" id="UP000054560"/>
    </source>
</evidence>
<dbReference type="EMBL" id="KQ242678">
    <property type="protein sequence ID" value="KNC77621.1"/>
    <property type="molecule type" value="Genomic_DNA"/>
</dbReference>
<dbReference type="InterPro" id="IPR036291">
    <property type="entry name" value="NAD(P)-bd_dom_sf"/>
</dbReference>
<reference evidence="2 3" key="1">
    <citation type="submission" date="2011-02" db="EMBL/GenBank/DDBJ databases">
        <title>The Genome Sequence of Sphaeroforma arctica JP610.</title>
        <authorList>
            <consortium name="The Broad Institute Genome Sequencing Platform"/>
            <person name="Russ C."/>
            <person name="Cuomo C."/>
            <person name="Young S.K."/>
            <person name="Zeng Q."/>
            <person name="Gargeya S."/>
            <person name="Alvarado L."/>
            <person name="Berlin A."/>
            <person name="Chapman S.B."/>
            <person name="Chen Z."/>
            <person name="Freedman E."/>
            <person name="Gellesch M."/>
            <person name="Goldberg J."/>
            <person name="Griggs A."/>
            <person name="Gujja S."/>
            <person name="Heilman E."/>
            <person name="Heiman D."/>
            <person name="Howarth C."/>
            <person name="Mehta T."/>
            <person name="Neiman D."/>
            <person name="Pearson M."/>
            <person name="Roberts A."/>
            <person name="Saif S."/>
            <person name="Shea T."/>
            <person name="Shenoy N."/>
            <person name="Sisk P."/>
            <person name="Stolte C."/>
            <person name="Sykes S."/>
            <person name="White J."/>
            <person name="Yandava C."/>
            <person name="Burger G."/>
            <person name="Gray M.W."/>
            <person name="Holland P.W.H."/>
            <person name="King N."/>
            <person name="Lang F.B.F."/>
            <person name="Roger A.J."/>
            <person name="Ruiz-Trillo I."/>
            <person name="Haas B."/>
            <person name="Nusbaum C."/>
            <person name="Birren B."/>
        </authorList>
    </citation>
    <scope>NUCLEOTIDE SEQUENCE [LARGE SCALE GENOMIC DNA]</scope>
    <source>
        <strain evidence="2 3">JP610</strain>
    </source>
</reference>